<evidence type="ECO:0000256" key="5">
    <source>
        <dbReference type="SAM" id="Phobius"/>
    </source>
</evidence>
<feature type="transmembrane region" description="Helical" evidence="5">
    <location>
        <begin position="104"/>
        <end position="126"/>
    </location>
</feature>
<feature type="transmembrane region" description="Helical" evidence="5">
    <location>
        <begin position="40"/>
        <end position="58"/>
    </location>
</feature>
<dbReference type="PANTHER" id="PTHR37422">
    <property type="entry name" value="TEICHURONIC ACID BIOSYNTHESIS PROTEIN TUAE"/>
    <property type="match status" value="1"/>
</dbReference>
<keyword evidence="4 5" id="KW-0472">Membrane</keyword>
<dbReference type="PANTHER" id="PTHR37422:SF13">
    <property type="entry name" value="LIPOPOLYSACCHARIDE BIOSYNTHESIS PROTEIN PA4999-RELATED"/>
    <property type="match status" value="1"/>
</dbReference>
<evidence type="ECO:0000256" key="2">
    <source>
        <dbReference type="ARBA" id="ARBA00022692"/>
    </source>
</evidence>
<proteinExistence type="predicted"/>
<feature type="transmembrane region" description="Helical" evidence="5">
    <location>
        <begin position="263"/>
        <end position="285"/>
    </location>
</feature>
<dbReference type="InterPro" id="IPR007016">
    <property type="entry name" value="O-antigen_ligase-rel_domated"/>
</dbReference>
<dbReference type="Proteomes" id="UP001055117">
    <property type="component" value="Unassembled WGS sequence"/>
</dbReference>
<name>A0ABQ4QJ84_9HYPH</name>
<evidence type="ECO:0000256" key="1">
    <source>
        <dbReference type="ARBA" id="ARBA00004141"/>
    </source>
</evidence>
<evidence type="ECO:0000313" key="7">
    <source>
        <dbReference type="EMBL" id="GJD45212.1"/>
    </source>
</evidence>
<keyword evidence="3 5" id="KW-1133">Transmembrane helix</keyword>
<feature type="domain" description="O-antigen ligase-related" evidence="6">
    <location>
        <begin position="141"/>
        <end position="279"/>
    </location>
</feature>
<protein>
    <recommendedName>
        <fullName evidence="6">O-antigen ligase-related domain-containing protein</fullName>
    </recommendedName>
</protein>
<dbReference type="EMBL" id="BPQG01000047">
    <property type="protein sequence ID" value="GJD45212.1"/>
    <property type="molecule type" value="Genomic_DNA"/>
</dbReference>
<evidence type="ECO:0000256" key="4">
    <source>
        <dbReference type="ARBA" id="ARBA00023136"/>
    </source>
</evidence>
<feature type="transmembrane region" description="Helical" evidence="5">
    <location>
        <begin position="138"/>
        <end position="169"/>
    </location>
</feature>
<accession>A0ABQ4QJ84</accession>
<feature type="transmembrane region" description="Helical" evidence="5">
    <location>
        <begin position="175"/>
        <end position="196"/>
    </location>
</feature>
<feature type="transmembrane region" description="Helical" evidence="5">
    <location>
        <begin position="291"/>
        <end position="308"/>
    </location>
</feature>
<dbReference type="InterPro" id="IPR051533">
    <property type="entry name" value="WaaL-like"/>
</dbReference>
<feature type="transmembrane region" description="Helical" evidence="5">
    <location>
        <begin position="315"/>
        <end position="336"/>
    </location>
</feature>
<gene>
    <name evidence="7" type="ORF">AFCDBAGC_3083</name>
</gene>
<evidence type="ECO:0000259" key="6">
    <source>
        <dbReference type="Pfam" id="PF04932"/>
    </source>
</evidence>
<keyword evidence="8" id="KW-1185">Reference proteome</keyword>
<reference evidence="7 8" key="1">
    <citation type="journal article" date="2021" name="Front. Microbiol.">
        <title>Comprehensive Comparative Genomics and Phenotyping of Methylobacterium Species.</title>
        <authorList>
            <person name="Alessa O."/>
            <person name="Ogura Y."/>
            <person name="Fujitani Y."/>
            <person name="Takami H."/>
            <person name="Hayashi T."/>
            <person name="Sahin N."/>
            <person name="Tani A."/>
        </authorList>
    </citation>
    <scope>NUCLEOTIDE SEQUENCE [LARGE SCALE GENOMIC DNA]</scope>
    <source>
        <strain evidence="7 8">DSM 23679</strain>
    </source>
</reference>
<feature type="transmembrane region" description="Helical" evidence="5">
    <location>
        <begin position="65"/>
        <end position="84"/>
    </location>
</feature>
<keyword evidence="2 5" id="KW-0812">Transmembrane</keyword>
<evidence type="ECO:0000313" key="8">
    <source>
        <dbReference type="Proteomes" id="UP001055117"/>
    </source>
</evidence>
<organism evidence="7 8">
    <name type="scientific">Methylobacterium cerastii</name>
    <dbReference type="NCBI Taxonomy" id="932741"/>
    <lineage>
        <taxon>Bacteria</taxon>
        <taxon>Pseudomonadati</taxon>
        <taxon>Pseudomonadota</taxon>
        <taxon>Alphaproteobacteria</taxon>
        <taxon>Hyphomicrobiales</taxon>
        <taxon>Methylobacteriaceae</taxon>
        <taxon>Methylobacterium</taxon>
    </lineage>
</organism>
<comment type="subcellular location">
    <subcellularLocation>
        <location evidence="1">Membrane</location>
        <topology evidence="1">Multi-pass membrane protein</topology>
    </subcellularLocation>
</comment>
<sequence>MFVRRLPLVTGNVVPWTVFLAFTVLNSVHAVQPAMSMVETLSNLVAFLFLYAFVRIAGPQRLVDALIVACFLLCCLSIAAYVLNPQLGRMSDWTNGAFEPTGRLQGVFGTANSAGASAGIGILLMVLASKISFRRPMFFVLVAPMVFCLLASNNRMSLIAVAIGLFYVYLARGNVGLKLTVAAIVGGFFLLVMTGFSDQILSSVSRSGSADEITSGTGRSRIWAVVLDLWTEQPLFGYGGGSAKFILPVHPLLFKAAAHAHNLYLNVLFADGAVGFLMFGTALVSTLRRSAGTRAHLLLAMLIFYLVYGITEPTIGGLVAFIPLTFYAVLILVAVAPDQFRHRSTIPAQTPSRF</sequence>
<comment type="caution">
    <text evidence="7">The sequence shown here is derived from an EMBL/GenBank/DDBJ whole genome shotgun (WGS) entry which is preliminary data.</text>
</comment>
<dbReference type="Pfam" id="PF04932">
    <property type="entry name" value="Wzy_C"/>
    <property type="match status" value="1"/>
</dbReference>
<evidence type="ECO:0000256" key="3">
    <source>
        <dbReference type="ARBA" id="ARBA00022989"/>
    </source>
</evidence>